<evidence type="ECO:0000313" key="3">
    <source>
        <dbReference type="Proteomes" id="UP001497444"/>
    </source>
</evidence>
<dbReference type="EMBL" id="CAXAQS010000931">
    <property type="protein sequence ID" value="CAK9253744.1"/>
    <property type="molecule type" value="Genomic_DNA"/>
</dbReference>
<sequence>DFSFKIVHRPGLKHANADALSRNPVGQATNDDDFSEEIQDDPNIQNDPAEATGRVFSVRYGQDSDWFGFKK</sequence>
<reference evidence="2" key="1">
    <citation type="submission" date="2024-02" db="EMBL/GenBank/DDBJ databases">
        <authorList>
            <consortium name="ELIXIR-Norway"/>
            <consortium name="Elixir Norway"/>
        </authorList>
    </citation>
    <scope>NUCLEOTIDE SEQUENCE</scope>
</reference>
<evidence type="ECO:0000256" key="1">
    <source>
        <dbReference type="SAM" id="MobiDB-lite"/>
    </source>
</evidence>
<organism evidence="2 3">
    <name type="scientific">Sphagnum jensenii</name>
    <dbReference type="NCBI Taxonomy" id="128206"/>
    <lineage>
        <taxon>Eukaryota</taxon>
        <taxon>Viridiplantae</taxon>
        <taxon>Streptophyta</taxon>
        <taxon>Embryophyta</taxon>
        <taxon>Bryophyta</taxon>
        <taxon>Sphagnophytina</taxon>
        <taxon>Sphagnopsida</taxon>
        <taxon>Sphagnales</taxon>
        <taxon>Sphagnaceae</taxon>
        <taxon>Sphagnum</taxon>
    </lineage>
</organism>
<feature type="non-terminal residue" evidence="2">
    <location>
        <position position="1"/>
    </location>
</feature>
<proteinExistence type="predicted"/>
<protein>
    <submittedName>
        <fullName evidence="2">Uncharacterized protein</fullName>
    </submittedName>
</protein>
<keyword evidence="3" id="KW-1185">Reference proteome</keyword>
<feature type="compositionally biased region" description="Acidic residues" evidence="1">
    <location>
        <begin position="30"/>
        <end position="40"/>
    </location>
</feature>
<name>A0ABP0VH32_9BRYO</name>
<comment type="caution">
    <text evidence="2">The sequence shown here is derived from an EMBL/GenBank/DDBJ whole genome shotgun (WGS) entry which is preliminary data.</text>
</comment>
<evidence type="ECO:0000313" key="2">
    <source>
        <dbReference type="EMBL" id="CAK9253744.1"/>
    </source>
</evidence>
<gene>
    <name evidence="2" type="ORF">CSSPJE1EN1_LOCUS29122</name>
</gene>
<dbReference type="Proteomes" id="UP001497444">
    <property type="component" value="Unassembled WGS sequence"/>
</dbReference>
<feature type="region of interest" description="Disordered" evidence="1">
    <location>
        <begin position="15"/>
        <end position="52"/>
    </location>
</feature>
<accession>A0ABP0VH32</accession>